<dbReference type="EMBL" id="LWCA01000878">
    <property type="protein sequence ID" value="OAF66620.1"/>
    <property type="molecule type" value="Genomic_DNA"/>
</dbReference>
<protein>
    <recommendedName>
        <fullName evidence="2">RRM domain-containing protein</fullName>
    </recommendedName>
</protein>
<name>A0A177AXM7_9BILA</name>
<accession>A0A177AXM7</accession>
<evidence type="ECO:0000256" key="1">
    <source>
        <dbReference type="PROSITE-ProRule" id="PRU00176"/>
    </source>
</evidence>
<proteinExistence type="predicted"/>
<dbReference type="Pfam" id="PF00076">
    <property type="entry name" value="RRM_1"/>
    <property type="match status" value="1"/>
</dbReference>
<gene>
    <name evidence="3" type="ORF">A3Q56_05642</name>
</gene>
<dbReference type="AlphaFoldDB" id="A0A177AXM7"/>
<comment type="caution">
    <text evidence="3">The sequence shown here is derived from an EMBL/GenBank/DDBJ whole genome shotgun (WGS) entry which is preliminary data.</text>
</comment>
<dbReference type="GO" id="GO:0003723">
    <property type="term" value="F:RNA binding"/>
    <property type="evidence" value="ECO:0007669"/>
    <property type="project" value="UniProtKB-UniRule"/>
</dbReference>
<keyword evidence="4" id="KW-1185">Reference proteome</keyword>
<organism evidence="3 4">
    <name type="scientific">Intoshia linei</name>
    <dbReference type="NCBI Taxonomy" id="1819745"/>
    <lineage>
        <taxon>Eukaryota</taxon>
        <taxon>Metazoa</taxon>
        <taxon>Spiralia</taxon>
        <taxon>Lophotrochozoa</taxon>
        <taxon>Mesozoa</taxon>
        <taxon>Orthonectida</taxon>
        <taxon>Rhopaluridae</taxon>
        <taxon>Intoshia</taxon>
    </lineage>
</organism>
<dbReference type="PROSITE" id="PS50102">
    <property type="entry name" value="RRM"/>
    <property type="match status" value="1"/>
</dbReference>
<dbReference type="InterPro" id="IPR000504">
    <property type="entry name" value="RRM_dom"/>
</dbReference>
<dbReference type="CDD" id="cd00590">
    <property type="entry name" value="RRM_SF"/>
    <property type="match status" value="1"/>
</dbReference>
<dbReference type="Proteomes" id="UP000078046">
    <property type="component" value="Unassembled WGS sequence"/>
</dbReference>
<dbReference type="InterPro" id="IPR035979">
    <property type="entry name" value="RBD_domain_sf"/>
</dbReference>
<keyword evidence="1" id="KW-0694">RNA-binding</keyword>
<feature type="domain" description="RRM" evidence="2">
    <location>
        <begin position="14"/>
        <end position="82"/>
    </location>
</feature>
<reference evidence="3 4" key="1">
    <citation type="submission" date="2016-04" db="EMBL/GenBank/DDBJ databases">
        <title>The genome of Intoshia linei affirms orthonectids as highly simplified spiralians.</title>
        <authorList>
            <person name="Mikhailov K.V."/>
            <person name="Slusarev G.S."/>
            <person name="Nikitin M.A."/>
            <person name="Logacheva M.D."/>
            <person name="Penin A."/>
            <person name="Aleoshin V."/>
            <person name="Panchin Y.V."/>
        </authorList>
    </citation>
    <scope>NUCLEOTIDE SEQUENCE [LARGE SCALE GENOMIC DNA]</scope>
    <source>
        <strain evidence="3">Intl2013</strain>
        <tissue evidence="3">Whole animal</tissue>
    </source>
</reference>
<evidence type="ECO:0000313" key="4">
    <source>
        <dbReference type="Proteomes" id="UP000078046"/>
    </source>
</evidence>
<evidence type="ECO:0000259" key="2">
    <source>
        <dbReference type="PROSITE" id="PS50102"/>
    </source>
</evidence>
<dbReference type="InterPro" id="IPR012677">
    <property type="entry name" value="Nucleotide-bd_a/b_plait_sf"/>
</dbReference>
<dbReference type="Gene3D" id="3.30.70.330">
    <property type="match status" value="1"/>
</dbReference>
<evidence type="ECO:0000313" key="3">
    <source>
        <dbReference type="EMBL" id="OAF66620.1"/>
    </source>
</evidence>
<sequence length="112" mass="13083">MQKLMDGLNIKEQNTFYICGLPNKICVRLLYETYKVYGKIVYIKLLKLSQLYCMNNNLAFITFQNVCDAEQAILDKRILEDNCASGWYTDTFKHRKAMPYFVPLGSIIKPEL</sequence>
<dbReference type="SUPFAM" id="SSF54928">
    <property type="entry name" value="RNA-binding domain, RBD"/>
    <property type="match status" value="1"/>
</dbReference>